<dbReference type="InterPro" id="IPR042100">
    <property type="entry name" value="Bug_dom1"/>
</dbReference>
<dbReference type="Gene3D" id="3.40.190.10">
    <property type="entry name" value="Periplasmic binding protein-like II"/>
    <property type="match status" value="1"/>
</dbReference>
<comment type="similarity">
    <text evidence="1">Belongs to the UPF0065 (bug) family.</text>
</comment>
<keyword evidence="2" id="KW-0732">Signal</keyword>
<protein>
    <submittedName>
        <fullName evidence="3">Tripartite tricarboxylate transporter substrate binding protein</fullName>
    </submittedName>
</protein>
<dbReference type="RefSeq" id="WP_013721941.1">
    <property type="nucleotide sequence ID" value="NZ_CP051298.1"/>
</dbReference>
<dbReference type="InterPro" id="IPR005064">
    <property type="entry name" value="BUG"/>
</dbReference>
<evidence type="ECO:0000256" key="1">
    <source>
        <dbReference type="ARBA" id="ARBA00006987"/>
    </source>
</evidence>
<evidence type="ECO:0000256" key="2">
    <source>
        <dbReference type="SAM" id="SignalP"/>
    </source>
</evidence>
<dbReference type="EMBL" id="CP051298">
    <property type="protein sequence ID" value="QKD44654.1"/>
    <property type="molecule type" value="Genomic_DNA"/>
</dbReference>
<dbReference type="PANTHER" id="PTHR42928:SF5">
    <property type="entry name" value="BLR1237 PROTEIN"/>
    <property type="match status" value="1"/>
</dbReference>
<feature type="chain" id="PRO_5032642680" evidence="2">
    <location>
        <begin position="27"/>
        <end position="325"/>
    </location>
</feature>
<gene>
    <name evidence="3" type="ORF">HF896_13935</name>
</gene>
<reference evidence="3 4" key="1">
    <citation type="submission" date="2020-05" db="EMBL/GenBank/DDBJ databases">
        <title>Complete genome sequence of Alicycliphilus denitrificans DP3.</title>
        <authorList>
            <person name="Chen X."/>
        </authorList>
    </citation>
    <scope>NUCLEOTIDE SEQUENCE [LARGE SCALE GENOMIC DNA]</scope>
    <source>
        <strain evidence="3 4">DP3</strain>
    </source>
</reference>
<dbReference type="PIRSF" id="PIRSF017082">
    <property type="entry name" value="YflP"/>
    <property type="match status" value="1"/>
</dbReference>
<sequence>MKRRPFSALIALAAGCVLSGPLTVVAQAGYPDKTVRIVVPYPPGGATDLSARLLAGEMGKLLGQSVIVENKPGVAGVIGTDLVAKSPADGYTLVFGGAGNLTLRPIMDPKLSYKVDKDLQAISHVVTYDHLLVVRNGLPARNVQEFVQLAKDRKLSYGSSGSGGPQHLAMELFKSMTRTDMTHVPYKGESPAMLDLVGERVDAAIVSTAVAAQLVKGGKVRAIAAANPYRSRMFPELPTIAEAGVPGYEVEIYGGLLAPAHTPTPVIEKLQRAVVAAMKAPALQQQFTEAGLIPIGGTAADFTRLLKKEREKWEPIIKASGATLE</sequence>
<dbReference type="PANTHER" id="PTHR42928">
    <property type="entry name" value="TRICARBOXYLATE-BINDING PROTEIN"/>
    <property type="match status" value="1"/>
</dbReference>
<evidence type="ECO:0000313" key="4">
    <source>
        <dbReference type="Proteomes" id="UP000500755"/>
    </source>
</evidence>
<proteinExistence type="inferred from homology"/>
<dbReference type="PROSITE" id="PS51257">
    <property type="entry name" value="PROKAR_LIPOPROTEIN"/>
    <property type="match status" value="1"/>
</dbReference>
<name>A0A858ZVE0_9BURK</name>
<dbReference type="SUPFAM" id="SSF53850">
    <property type="entry name" value="Periplasmic binding protein-like II"/>
    <property type="match status" value="1"/>
</dbReference>
<dbReference type="Gene3D" id="3.40.190.150">
    <property type="entry name" value="Bordetella uptake gene, domain 1"/>
    <property type="match status" value="1"/>
</dbReference>
<dbReference type="Proteomes" id="UP000500755">
    <property type="component" value="Chromosome"/>
</dbReference>
<evidence type="ECO:0000313" key="3">
    <source>
        <dbReference type="EMBL" id="QKD44654.1"/>
    </source>
</evidence>
<dbReference type="CDD" id="cd13578">
    <property type="entry name" value="PBP2_Bug27"/>
    <property type="match status" value="1"/>
</dbReference>
<feature type="signal peptide" evidence="2">
    <location>
        <begin position="1"/>
        <end position="26"/>
    </location>
</feature>
<accession>A0A858ZVE0</accession>
<dbReference type="Pfam" id="PF03401">
    <property type="entry name" value="TctC"/>
    <property type="match status" value="1"/>
</dbReference>
<dbReference type="AlphaFoldDB" id="A0A858ZVE0"/>
<organism evidence="3 4">
    <name type="scientific">Alicycliphilus denitrificans</name>
    <dbReference type="NCBI Taxonomy" id="179636"/>
    <lineage>
        <taxon>Bacteria</taxon>
        <taxon>Pseudomonadati</taxon>
        <taxon>Pseudomonadota</taxon>
        <taxon>Betaproteobacteria</taxon>
        <taxon>Burkholderiales</taxon>
        <taxon>Comamonadaceae</taxon>
        <taxon>Alicycliphilus</taxon>
    </lineage>
</organism>